<evidence type="ECO:0000256" key="2">
    <source>
        <dbReference type="SAM" id="SignalP"/>
    </source>
</evidence>
<keyword evidence="2" id="KW-0732">Signal</keyword>
<organism evidence="3 4">
    <name type="scientific">Rhizoctonia solani</name>
    <dbReference type="NCBI Taxonomy" id="456999"/>
    <lineage>
        <taxon>Eukaryota</taxon>
        <taxon>Fungi</taxon>
        <taxon>Dikarya</taxon>
        <taxon>Basidiomycota</taxon>
        <taxon>Agaricomycotina</taxon>
        <taxon>Agaricomycetes</taxon>
        <taxon>Cantharellales</taxon>
        <taxon>Ceratobasidiaceae</taxon>
        <taxon>Rhizoctonia</taxon>
    </lineage>
</organism>
<protein>
    <submittedName>
        <fullName evidence="3">Uncharacterized protein</fullName>
    </submittedName>
</protein>
<dbReference type="Proteomes" id="UP000602905">
    <property type="component" value="Unassembled WGS sequence"/>
</dbReference>
<feature type="non-terminal residue" evidence="3">
    <location>
        <position position="1"/>
    </location>
</feature>
<feature type="compositionally biased region" description="Polar residues" evidence="1">
    <location>
        <begin position="225"/>
        <end position="235"/>
    </location>
</feature>
<feature type="region of interest" description="Disordered" evidence="1">
    <location>
        <begin position="137"/>
        <end position="179"/>
    </location>
</feature>
<dbReference type="Gene3D" id="3.40.50.1460">
    <property type="match status" value="1"/>
</dbReference>
<evidence type="ECO:0000256" key="1">
    <source>
        <dbReference type="SAM" id="MobiDB-lite"/>
    </source>
</evidence>
<dbReference type="OrthoDB" id="3230178at2759"/>
<feature type="compositionally biased region" description="Polar residues" evidence="1">
    <location>
        <begin position="166"/>
        <end position="179"/>
    </location>
</feature>
<name>A0A8H7HMM3_9AGAM</name>
<accession>A0A8H7HMM3</accession>
<feature type="region of interest" description="Disordered" evidence="1">
    <location>
        <begin position="610"/>
        <end position="632"/>
    </location>
</feature>
<feature type="region of interest" description="Disordered" evidence="1">
    <location>
        <begin position="212"/>
        <end position="256"/>
    </location>
</feature>
<dbReference type="AlphaFoldDB" id="A0A8H7HMM3"/>
<feature type="compositionally biased region" description="Basic and acidic residues" evidence="1">
    <location>
        <begin position="137"/>
        <end position="147"/>
    </location>
</feature>
<sequence length="632" mass="70478">MQTLKLAIFIWLAKLALASPPSVQYNTAGDDPPSVGSPSGTDITVNFYGPADVHYHYHHHHHPTQFYDRFGKALGQLVLSLWTCCVLGLLYALTNAYRVRTRSRAHVTGESEDKSAHHLGGRTSAVVSCCELSLPHDPDKAEAHHPSAPETSASTNIQRGKKFASQGPSSKSRPTLVTSQNPWDIKEPYYTSYKRQVWMSPLVMEDVTTKDQEEKGFTGGESGDHTLSSGSSTSRYPVRLSPPRVKSKNQKGAFESAPGLQHVKSKQRLIPYLNLKDPGIKNRCRNSIPNIPTNDKPPLTTSLYGKSCFRRSAFIVWFILLVGVDDESNDSEFKDPEHDLEFWRKVLEDPDLESEFIRFAILAGSEATLQNIEKALDQLFHDSEALGIPGRTRIFVYFTGEGSGQNTMRLQNNLFLSKKDIDQWLWQLRATWGYSQTITLVFDICRMNKDEPFISMHDGVELICSCSPGQKAPALKFAEDTLYSSFMLAFLIASTVSSRSSIHKLKKDIEQRVVQMTEVGEMAALRQKLEPPGPQTPDWTCCHDGSTFLEFAQMLSGSRIVRRVCNYITQLPYFPGKNTSPDSAYDYGPLPNDRTTGHIRGASQHISVVPPSNVADHDQVSHNGDLKCGAPK</sequence>
<dbReference type="EMBL" id="JACYCD010000239">
    <property type="protein sequence ID" value="KAF8699200.1"/>
    <property type="molecule type" value="Genomic_DNA"/>
</dbReference>
<evidence type="ECO:0000313" key="3">
    <source>
        <dbReference type="EMBL" id="KAF8699200.1"/>
    </source>
</evidence>
<comment type="caution">
    <text evidence="3">The sequence shown here is derived from an EMBL/GenBank/DDBJ whole genome shotgun (WGS) entry which is preliminary data.</text>
</comment>
<gene>
    <name evidence="3" type="ORF">RHS03_07304</name>
</gene>
<proteinExistence type="predicted"/>
<feature type="compositionally biased region" description="Polar residues" evidence="1">
    <location>
        <begin position="149"/>
        <end position="158"/>
    </location>
</feature>
<feature type="signal peptide" evidence="2">
    <location>
        <begin position="1"/>
        <end position="18"/>
    </location>
</feature>
<evidence type="ECO:0000313" key="4">
    <source>
        <dbReference type="Proteomes" id="UP000602905"/>
    </source>
</evidence>
<feature type="chain" id="PRO_5034856766" evidence="2">
    <location>
        <begin position="19"/>
        <end position="632"/>
    </location>
</feature>
<reference evidence="3" key="1">
    <citation type="submission" date="2020-09" db="EMBL/GenBank/DDBJ databases">
        <title>Comparative genome analyses of four rice-infecting Rhizoctonia solani isolates reveal extensive enrichment of homogalacturonan modification genes.</title>
        <authorList>
            <person name="Lee D.-Y."/>
            <person name="Jeon J."/>
            <person name="Kim K.-T."/>
            <person name="Cheong K."/>
            <person name="Song H."/>
            <person name="Choi G."/>
            <person name="Ko J."/>
            <person name="Opiyo S.O."/>
            <person name="Zuo S."/>
            <person name="Madhav S."/>
            <person name="Lee Y.-H."/>
            <person name="Wang G.-L."/>
        </authorList>
    </citation>
    <scope>NUCLEOTIDE SEQUENCE</scope>
    <source>
        <strain evidence="3">AG1-IA WGL</strain>
    </source>
</reference>